<accession>A0ABU1JY26</accession>
<dbReference type="Pfam" id="PF00583">
    <property type="entry name" value="Acetyltransf_1"/>
    <property type="match status" value="1"/>
</dbReference>
<dbReference type="GO" id="GO:0003677">
    <property type="term" value="F:DNA binding"/>
    <property type="evidence" value="ECO:0007669"/>
    <property type="project" value="UniProtKB-KW"/>
</dbReference>
<dbReference type="InterPro" id="IPR050769">
    <property type="entry name" value="NAT_camello-type"/>
</dbReference>
<proteinExistence type="predicted"/>
<evidence type="ECO:0000313" key="5">
    <source>
        <dbReference type="Proteomes" id="UP001262410"/>
    </source>
</evidence>
<evidence type="ECO:0000313" key="4">
    <source>
        <dbReference type="EMBL" id="MDR6292459.1"/>
    </source>
</evidence>
<dbReference type="SUPFAM" id="SSF46785">
    <property type="entry name" value="Winged helix' DNA-binding domain"/>
    <property type="match status" value="1"/>
</dbReference>
<dbReference type="CDD" id="cd04301">
    <property type="entry name" value="NAT_SF"/>
    <property type="match status" value="1"/>
</dbReference>
<dbReference type="SMART" id="SM00347">
    <property type="entry name" value="HTH_MARR"/>
    <property type="match status" value="1"/>
</dbReference>
<dbReference type="PANTHER" id="PTHR13947">
    <property type="entry name" value="GNAT FAMILY N-ACETYLTRANSFERASE"/>
    <property type="match status" value="1"/>
</dbReference>
<dbReference type="PROSITE" id="PS51186">
    <property type="entry name" value="GNAT"/>
    <property type="match status" value="1"/>
</dbReference>
<dbReference type="InterPro" id="IPR036390">
    <property type="entry name" value="WH_DNA-bd_sf"/>
</dbReference>
<gene>
    <name evidence="4" type="ORF">E9232_004999</name>
</gene>
<dbReference type="Gene3D" id="1.10.10.10">
    <property type="entry name" value="Winged helix-like DNA-binding domain superfamily/Winged helix DNA-binding domain"/>
    <property type="match status" value="1"/>
</dbReference>
<dbReference type="PROSITE" id="PS50995">
    <property type="entry name" value="HTH_MARR_2"/>
    <property type="match status" value="1"/>
</dbReference>
<keyword evidence="4" id="KW-0238">DNA-binding</keyword>
<dbReference type="SUPFAM" id="SSF55729">
    <property type="entry name" value="Acyl-CoA N-acyltransferases (Nat)"/>
    <property type="match status" value="1"/>
</dbReference>
<dbReference type="Proteomes" id="UP001262410">
    <property type="component" value="Unassembled WGS sequence"/>
</dbReference>
<dbReference type="InterPro" id="IPR000835">
    <property type="entry name" value="HTH_MarR-typ"/>
</dbReference>
<feature type="domain" description="HTH marR-type" evidence="2">
    <location>
        <begin position="1"/>
        <end position="141"/>
    </location>
</feature>
<sequence>MAEIDLADHVAAMCRFNRFYTQRIGVLEEGLLRSPFSLTELRVLYELAHRDGPSASDLGRALGLDPGYLSRILGGFERQGLIARSPSPQDGRQSLLALTPAGRAVLEPLEDRSREAIARLLRGLTSPQQARLSEAFRTVEGLLDSAGERGASTLLRSHRPGDLGWMVQRHAVLYVRDFGWNDRFEALVAEIASQFLAGHDPRREHCWIAELDGEPVGSVMLVRQSDSVAKLRLLLVEPKARGHGIGGRLVDECIRFARLAGYSKITLWTNAVLVSARRIYETAGFRLVDARPHLDFGPQMIGETWELEL</sequence>
<dbReference type="Pfam" id="PF12802">
    <property type="entry name" value="MarR_2"/>
    <property type="match status" value="1"/>
</dbReference>
<keyword evidence="1" id="KW-0808">Transferase</keyword>
<name>A0ABU1JY26_9PROT</name>
<dbReference type="Gene3D" id="3.40.630.30">
    <property type="match status" value="1"/>
</dbReference>
<dbReference type="PRINTS" id="PR00598">
    <property type="entry name" value="HTHMARR"/>
</dbReference>
<evidence type="ECO:0000259" key="2">
    <source>
        <dbReference type="PROSITE" id="PS50995"/>
    </source>
</evidence>
<feature type="domain" description="N-acetyltransferase" evidence="3">
    <location>
        <begin position="166"/>
        <end position="308"/>
    </location>
</feature>
<dbReference type="PANTHER" id="PTHR13947:SF37">
    <property type="entry name" value="LD18367P"/>
    <property type="match status" value="1"/>
</dbReference>
<evidence type="ECO:0000256" key="1">
    <source>
        <dbReference type="ARBA" id="ARBA00022679"/>
    </source>
</evidence>
<dbReference type="EMBL" id="JAVDPW010000009">
    <property type="protein sequence ID" value="MDR6292459.1"/>
    <property type="molecule type" value="Genomic_DNA"/>
</dbReference>
<dbReference type="InterPro" id="IPR000182">
    <property type="entry name" value="GNAT_dom"/>
</dbReference>
<dbReference type="InterPro" id="IPR036388">
    <property type="entry name" value="WH-like_DNA-bd_sf"/>
</dbReference>
<dbReference type="InterPro" id="IPR016181">
    <property type="entry name" value="Acyl_CoA_acyltransferase"/>
</dbReference>
<protein>
    <submittedName>
        <fullName evidence="4">DNA-binding MarR family transcriptional regulator/GNAT superfamily N-acetyltransferase</fullName>
    </submittedName>
</protein>
<evidence type="ECO:0000259" key="3">
    <source>
        <dbReference type="PROSITE" id="PS51186"/>
    </source>
</evidence>
<keyword evidence="5" id="KW-1185">Reference proteome</keyword>
<organism evidence="4 5">
    <name type="scientific">Inquilinus ginsengisoli</name>
    <dbReference type="NCBI Taxonomy" id="363840"/>
    <lineage>
        <taxon>Bacteria</taxon>
        <taxon>Pseudomonadati</taxon>
        <taxon>Pseudomonadota</taxon>
        <taxon>Alphaproteobacteria</taxon>
        <taxon>Rhodospirillales</taxon>
        <taxon>Rhodospirillaceae</taxon>
        <taxon>Inquilinus</taxon>
    </lineage>
</organism>
<comment type="caution">
    <text evidence="4">The sequence shown here is derived from an EMBL/GenBank/DDBJ whole genome shotgun (WGS) entry which is preliminary data.</text>
</comment>
<reference evidence="4 5" key="1">
    <citation type="submission" date="2023-07" db="EMBL/GenBank/DDBJ databases">
        <title>Sorghum-associated microbial communities from plants grown in Nebraska, USA.</title>
        <authorList>
            <person name="Schachtman D."/>
        </authorList>
    </citation>
    <scope>NUCLEOTIDE SEQUENCE [LARGE SCALE GENOMIC DNA]</scope>
    <source>
        <strain evidence="4 5">584</strain>
    </source>
</reference>
<dbReference type="RefSeq" id="WP_309798576.1">
    <property type="nucleotide sequence ID" value="NZ_JAVDPW010000009.1"/>
</dbReference>